<dbReference type="STRING" id="984486.A0A1E3QT11"/>
<evidence type="ECO:0000256" key="1">
    <source>
        <dbReference type="ARBA" id="ARBA00006180"/>
    </source>
</evidence>
<dbReference type="GO" id="GO:0005829">
    <property type="term" value="C:cytosol"/>
    <property type="evidence" value="ECO:0007669"/>
    <property type="project" value="TreeGrafter"/>
</dbReference>
<dbReference type="GeneID" id="30146458"/>
<name>A0A1E3QT11_9ASCO</name>
<accession>A0A1E3QT11</accession>
<dbReference type="GO" id="GO:0019903">
    <property type="term" value="F:protein phosphatase binding"/>
    <property type="evidence" value="ECO:0007669"/>
    <property type="project" value="InterPro"/>
</dbReference>
<sequence length="807" mass="90038">MSFWPFGNSNGSSSLNKLLESPDLTLDELLDNPDLLSELREGNNNRLLEFVVKPDNLVAMVNSVVDSVDFFLADETADAAEMAERSMKYKNLQDPLDGEEEEESADDRLRRRYHVASQVLALDSWLISDLLADQHGLLVHLWSVLAKPLVASLPLITYFTKINEQLLDARPDQMLNFIRTQGDLVDSFLRHIEIPLLMDLLLKITLTDKPDSPSGIVELLHEQHLVAKLLAFLQPQFRPSMQSSAGDFLKALITISANTSYTQDQCIGPNELTRELVGEKCIQTIIGVMLGRGSGLATAVGIVIEVIRKNNSDYDQIDVLETTVESHPPNSRDPIFLGPMIRLFSENLGRFSELFVSILTPLVATSMGVEYESLGYERYKISELVAELLHCSNMKLLNSLDAEKVVRKRDIERKGKERRIAEALDDGVEGEITRTDVEVIDGVSGNHTDSINDKAGDSIDALSLAMEEVSLGVSSAAPYDPCKPPVVDSTTARLYTQSFFSQLAEINNTTLAEPTPSSRDVEQQQALAREFEEKSDDEAGEDQVEEKEDSVSSVGIGSSTEDSTSIASMESSADDDITPENPFVTDARDRSIRARPTLGDLYKIKLLDSKLLENVISSFLRFPWNNFYHNVVFDLVQQVLQGKLHSYNSFLVNELFNHEIGLTNLIILGHQRCTMNEIEHNLRLGYMGHVILIAEEIVQFTQMYKPELISATIYAKLNQNNWVTYVNEILMKTREMYNCVLGGIKPTEEDVYVNPDAILLGDGSEETKDADEDAEGDAGEDAETVLEGVEARFDDGETLHRVARHKN</sequence>
<dbReference type="InterPro" id="IPR007587">
    <property type="entry name" value="SAPS"/>
</dbReference>
<feature type="compositionally biased region" description="Polar residues" evidence="2">
    <location>
        <begin position="551"/>
        <end position="571"/>
    </location>
</feature>
<proteinExistence type="inferred from homology"/>
<dbReference type="Pfam" id="PF04499">
    <property type="entry name" value="SAPS"/>
    <property type="match status" value="1"/>
</dbReference>
<keyword evidence="4" id="KW-1185">Reference proteome</keyword>
<dbReference type="GO" id="GO:0019888">
    <property type="term" value="F:protein phosphatase regulator activity"/>
    <property type="evidence" value="ECO:0007669"/>
    <property type="project" value="TreeGrafter"/>
</dbReference>
<dbReference type="AlphaFoldDB" id="A0A1E3QT11"/>
<dbReference type="OrthoDB" id="295029at2759"/>
<reference evidence="4" key="1">
    <citation type="submission" date="2016-05" db="EMBL/GenBank/DDBJ databases">
        <title>Comparative genomics of biotechnologically important yeasts.</title>
        <authorList>
            <consortium name="DOE Joint Genome Institute"/>
            <person name="Riley R."/>
            <person name="Haridas S."/>
            <person name="Wolfe K.H."/>
            <person name="Lopes M.R."/>
            <person name="Hittinger C.T."/>
            <person name="Goker M."/>
            <person name="Salamov A."/>
            <person name="Wisecaver J."/>
            <person name="Long T.M."/>
            <person name="Aerts A.L."/>
            <person name="Barry K."/>
            <person name="Choi C."/>
            <person name="Clum A."/>
            <person name="Coughlan A.Y."/>
            <person name="Deshpande S."/>
            <person name="Douglass A.P."/>
            <person name="Hanson S.J."/>
            <person name="Klenk H.-P."/>
            <person name="Labutti K."/>
            <person name="Lapidus A."/>
            <person name="Lindquist E."/>
            <person name="Lipzen A."/>
            <person name="Meier-Kolthoff J.P."/>
            <person name="Ohm R.A."/>
            <person name="Otillar R.P."/>
            <person name="Pangilinan J."/>
            <person name="Peng Y."/>
            <person name="Rokas A."/>
            <person name="Rosa C.A."/>
            <person name="Scheuner C."/>
            <person name="Sibirny A.A."/>
            <person name="Slot J.C."/>
            <person name="Stielow J.B."/>
            <person name="Sun H."/>
            <person name="Kurtzman C.P."/>
            <person name="Blackwell M."/>
            <person name="Grigoriev I.V."/>
            <person name="Jeffries T.W."/>
        </authorList>
    </citation>
    <scope>NUCLEOTIDE SEQUENCE [LARGE SCALE GENOMIC DNA]</scope>
    <source>
        <strain evidence="4">NRRL Y-12698</strain>
    </source>
</reference>
<dbReference type="PANTHER" id="PTHR12634">
    <property type="entry name" value="SIT4 YEAST -ASSOCIATING PROTEIN-RELATED"/>
    <property type="match status" value="1"/>
</dbReference>
<feature type="region of interest" description="Disordered" evidence="2">
    <location>
        <begin position="509"/>
        <end position="585"/>
    </location>
</feature>
<feature type="compositionally biased region" description="Acidic residues" evidence="2">
    <location>
        <begin position="768"/>
        <end position="781"/>
    </location>
</feature>
<comment type="similarity">
    <text evidence="1">Belongs to the SAPS family.</text>
</comment>
<dbReference type="GO" id="GO:0005634">
    <property type="term" value="C:nucleus"/>
    <property type="evidence" value="ECO:0007669"/>
    <property type="project" value="TreeGrafter"/>
</dbReference>
<evidence type="ECO:0000313" key="4">
    <source>
        <dbReference type="Proteomes" id="UP000094336"/>
    </source>
</evidence>
<protein>
    <submittedName>
        <fullName evidence="3">Uncharacterized protein</fullName>
    </submittedName>
</protein>
<evidence type="ECO:0000313" key="3">
    <source>
        <dbReference type="EMBL" id="ODQ80829.1"/>
    </source>
</evidence>
<evidence type="ECO:0000256" key="2">
    <source>
        <dbReference type="SAM" id="MobiDB-lite"/>
    </source>
</evidence>
<feature type="compositionally biased region" description="Acidic residues" evidence="2">
    <location>
        <begin position="533"/>
        <end position="548"/>
    </location>
</feature>
<dbReference type="PANTHER" id="PTHR12634:SF14">
    <property type="entry name" value="SIT4-ASSOCIATING PROTEIN SAP155-RELATED"/>
    <property type="match status" value="1"/>
</dbReference>
<dbReference type="EMBL" id="KV454429">
    <property type="protein sequence ID" value="ODQ80829.1"/>
    <property type="molecule type" value="Genomic_DNA"/>
</dbReference>
<organism evidence="3 4">
    <name type="scientific">Babjeviella inositovora NRRL Y-12698</name>
    <dbReference type="NCBI Taxonomy" id="984486"/>
    <lineage>
        <taxon>Eukaryota</taxon>
        <taxon>Fungi</taxon>
        <taxon>Dikarya</taxon>
        <taxon>Ascomycota</taxon>
        <taxon>Saccharomycotina</taxon>
        <taxon>Pichiomycetes</taxon>
        <taxon>Serinales incertae sedis</taxon>
        <taxon>Babjeviella</taxon>
    </lineage>
</organism>
<gene>
    <name evidence="3" type="ORF">BABINDRAFT_161034</name>
</gene>
<dbReference type="RefSeq" id="XP_018986157.1">
    <property type="nucleotide sequence ID" value="XM_019128605.1"/>
</dbReference>
<dbReference type="Proteomes" id="UP000094336">
    <property type="component" value="Unassembled WGS sequence"/>
</dbReference>
<feature type="region of interest" description="Disordered" evidence="2">
    <location>
        <begin position="761"/>
        <end position="781"/>
    </location>
</feature>
<feature type="compositionally biased region" description="Polar residues" evidence="2">
    <location>
        <begin position="509"/>
        <end position="526"/>
    </location>
</feature>